<name>A0ABV0R683_9TELE</name>
<evidence type="ECO:0000256" key="1">
    <source>
        <dbReference type="SAM" id="SignalP"/>
    </source>
</evidence>
<comment type="caution">
    <text evidence="2">The sequence shown here is derived from an EMBL/GenBank/DDBJ whole genome shotgun (WGS) entry which is preliminary data.</text>
</comment>
<proteinExistence type="predicted"/>
<protein>
    <recommendedName>
        <fullName evidence="4">Secreted protein</fullName>
    </recommendedName>
</protein>
<gene>
    <name evidence="2" type="ORF">XENOCAPTIV_001344</name>
</gene>
<dbReference type="Proteomes" id="UP001434883">
    <property type="component" value="Unassembled WGS sequence"/>
</dbReference>
<evidence type="ECO:0008006" key="4">
    <source>
        <dbReference type="Google" id="ProtNLM"/>
    </source>
</evidence>
<evidence type="ECO:0000313" key="3">
    <source>
        <dbReference type="Proteomes" id="UP001434883"/>
    </source>
</evidence>
<keyword evidence="3" id="KW-1185">Reference proteome</keyword>
<feature type="signal peptide" evidence="1">
    <location>
        <begin position="1"/>
        <end position="25"/>
    </location>
</feature>
<feature type="chain" id="PRO_5046238733" description="Secreted protein" evidence="1">
    <location>
        <begin position="26"/>
        <end position="80"/>
    </location>
</feature>
<sequence>MANARSGSLATILFLFVFPAALHEGRTFSAYVGAARPVHHFGPLSIWLEAKPLFFSHRRWQLLEENSGGKLKHIVCVKSR</sequence>
<reference evidence="2 3" key="1">
    <citation type="submission" date="2021-06" db="EMBL/GenBank/DDBJ databases">
        <authorList>
            <person name="Palmer J.M."/>
        </authorList>
    </citation>
    <scope>NUCLEOTIDE SEQUENCE [LARGE SCALE GENOMIC DNA]</scope>
    <source>
        <strain evidence="2 3">XC_2019</strain>
        <tissue evidence="2">Muscle</tissue>
    </source>
</reference>
<organism evidence="2 3">
    <name type="scientific">Xenoophorus captivus</name>
    <dbReference type="NCBI Taxonomy" id="1517983"/>
    <lineage>
        <taxon>Eukaryota</taxon>
        <taxon>Metazoa</taxon>
        <taxon>Chordata</taxon>
        <taxon>Craniata</taxon>
        <taxon>Vertebrata</taxon>
        <taxon>Euteleostomi</taxon>
        <taxon>Actinopterygii</taxon>
        <taxon>Neopterygii</taxon>
        <taxon>Teleostei</taxon>
        <taxon>Neoteleostei</taxon>
        <taxon>Acanthomorphata</taxon>
        <taxon>Ovalentaria</taxon>
        <taxon>Atherinomorphae</taxon>
        <taxon>Cyprinodontiformes</taxon>
        <taxon>Goodeidae</taxon>
        <taxon>Xenoophorus</taxon>
    </lineage>
</organism>
<keyword evidence="1" id="KW-0732">Signal</keyword>
<evidence type="ECO:0000313" key="2">
    <source>
        <dbReference type="EMBL" id="MEQ2203612.1"/>
    </source>
</evidence>
<dbReference type="EMBL" id="JAHRIN010034737">
    <property type="protein sequence ID" value="MEQ2203612.1"/>
    <property type="molecule type" value="Genomic_DNA"/>
</dbReference>
<accession>A0ABV0R683</accession>